<feature type="region of interest" description="Disordered" evidence="1">
    <location>
        <begin position="354"/>
        <end position="413"/>
    </location>
</feature>
<organism evidence="2 3">
    <name type="scientific">Trametes coccinea (strain BRFM310)</name>
    <name type="common">Pycnoporus coccineus</name>
    <dbReference type="NCBI Taxonomy" id="1353009"/>
    <lineage>
        <taxon>Eukaryota</taxon>
        <taxon>Fungi</taxon>
        <taxon>Dikarya</taxon>
        <taxon>Basidiomycota</taxon>
        <taxon>Agaricomycotina</taxon>
        <taxon>Agaricomycetes</taxon>
        <taxon>Polyporales</taxon>
        <taxon>Polyporaceae</taxon>
        <taxon>Trametes</taxon>
    </lineage>
</organism>
<evidence type="ECO:0000313" key="2">
    <source>
        <dbReference type="EMBL" id="OSD06518.1"/>
    </source>
</evidence>
<reference evidence="2 3" key="1">
    <citation type="journal article" date="2015" name="Biotechnol. Biofuels">
        <title>Enhanced degradation of softwood versus hardwood by the white-rot fungus Pycnoporus coccineus.</title>
        <authorList>
            <person name="Couturier M."/>
            <person name="Navarro D."/>
            <person name="Chevret D."/>
            <person name="Henrissat B."/>
            <person name="Piumi F."/>
            <person name="Ruiz-Duenas F.J."/>
            <person name="Martinez A.T."/>
            <person name="Grigoriev I.V."/>
            <person name="Riley R."/>
            <person name="Lipzen A."/>
            <person name="Berrin J.G."/>
            <person name="Master E.R."/>
            <person name="Rosso M.N."/>
        </authorList>
    </citation>
    <scope>NUCLEOTIDE SEQUENCE [LARGE SCALE GENOMIC DNA]</scope>
    <source>
        <strain evidence="2 3">BRFM310</strain>
    </source>
</reference>
<sequence length="471" mass="50919">MAMSTDVPLFEGFVDTTMDALRLIEAARRGLIPRVTRRLNDFERRTMIKSGAVFIFSVEESGIKRWTEGLAWSQSRISGNFLLYREVADRSARTAHHFADLPGYTHAGHMPEPHLSYKQRGLIKKTITVKIDGSDYHLISYYTQEDLNAGLLRRPTSRPDLMAIDIPPELTRSTNFRYPPSIEEAHEVGPGTSHRGDRDAIDNQAVPAHGAPSPPGTSGGIPSSPVGEDSSGVPQGHFTRHSGDPSAYYYQSQSRLGPLETGLAAASPQMPTAGSPIQLSPQHRAHPYARRGTGQASPTSWQSPIHSSYDAMAATPPGAAMYSSTNYPGTGQLNPAYDERRGSWASHGAMHPVLQPDAHRSLPDGGSDGSPTATSTWSPTGSPIHSHSLASAPPVPFSTAANLPAGRGRDHFRTRSYPSMQWQYDQASALPQSSQGSHHPLPAYGIERGGQAANLEHYQRYSGGDGGHPGR</sequence>
<feature type="region of interest" description="Disordered" evidence="1">
    <location>
        <begin position="182"/>
        <end position="249"/>
    </location>
</feature>
<evidence type="ECO:0000256" key="1">
    <source>
        <dbReference type="SAM" id="MobiDB-lite"/>
    </source>
</evidence>
<feature type="region of interest" description="Disordered" evidence="1">
    <location>
        <begin position="426"/>
        <end position="471"/>
    </location>
</feature>
<name>A0A1Y2IZG4_TRAC3</name>
<evidence type="ECO:0000313" key="3">
    <source>
        <dbReference type="Proteomes" id="UP000193067"/>
    </source>
</evidence>
<dbReference type="GO" id="GO:0003677">
    <property type="term" value="F:DNA binding"/>
    <property type="evidence" value="ECO:0007669"/>
    <property type="project" value="TreeGrafter"/>
</dbReference>
<dbReference type="OrthoDB" id="5572844at2759"/>
<evidence type="ECO:0008006" key="4">
    <source>
        <dbReference type="Google" id="ProtNLM"/>
    </source>
</evidence>
<feature type="compositionally biased region" description="Polar residues" evidence="1">
    <location>
        <begin position="294"/>
        <end position="304"/>
    </location>
</feature>
<feature type="compositionally biased region" description="Polar residues" evidence="1">
    <location>
        <begin position="269"/>
        <end position="281"/>
    </location>
</feature>
<dbReference type="Pfam" id="PF09729">
    <property type="entry name" value="Gti1_Pac2"/>
    <property type="match status" value="2"/>
</dbReference>
<proteinExistence type="predicted"/>
<protein>
    <recommendedName>
        <fullName evidence="4">Gti1/Pac2 family-domain-containing protein</fullName>
    </recommendedName>
</protein>
<feature type="compositionally biased region" description="Polar residues" evidence="1">
    <location>
        <begin position="426"/>
        <end position="437"/>
    </location>
</feature>
<dbReference type="PANTHER" id="PTHR28027:SF2">
    <property type="entry name" value="TRANSCRIPTIONAL REGULATOR MIT1"/>
    <property type="match status" value="1"/>
</dbReference>
<keyword evidence="3" id="KW-1185">Reference proteome</keyword>
<feature type="region of interest" description="Disordered" evidence="1">
    <location>
        <begin position="265"/>
        <end position="304"/>
    </location>
</feature>
<dbReference type="EMBL" id="KZ084090">
    <property type="protein sequence ID" value="OSD06518.1"/>
    <property type="molecule type" value="Genomic_DNA"/>
</dbReference>
<gene>
    <name evidence="2" type="ORF">PYCCODRAFT_1431520</name>
</gene>
<dbReference type="Proteomes" id="UP000193067">
    <property type="component" value="Unassembled WGS sequence"/>
</dbReference>
<dbReference type="AlphaFoldDB" id="A0A1Y2IZG4"/>
<accession>A0A1Y2IZG4</accession>
<dbReference type="PANTHER" id="PTHR28027">
    <property type="entry name" value="TRANSCRIPTIONAL REGULATOR MIT1"/>
    <property type="match status" value="1"/>
</dbReference>
<dbReference type="InterPro" id="IPR018608">
    <property type="entry name" value="Gti1/Pac2"/>
</dbReference>
<feature type="compositionally biased region" description="Polar residues" evidence="1">
    <location>
        <begin position="369"/>
        <end position="389"/>
    </location>
</feature>